<dbReference type="GO" id="GO:0016740">
    <property type="term" value="F:transferase activity"/>
    <property type="evidence" value="ECO:0007669"/>
    <property type="project" value="UniProtKB-KW"/>
</dbReference>
<keyword evidence="1" id="KW-0472">Membrane</keyword>
<name>A0A7X9XD36_9BACT</name>
<reference evidence="2 3" key="1">
    <citation type="submission" date="2020-04" db="EMBL/GenBank/DDBJ databases">
        <title>Flammeovirga sp. SR4, a novel species isolated from seawater.</title>
        <authorList>
            <person name="Wang X."/>
        </authorList>
    </citation>
    <scope>NUCLEOTIDE SEQUENCE [LARGE SCALE GENOMIC DNA]</scope>
    <source>
        <strain evidence="2 3">ATCC 23126</strain>
    </source>
</reference>
<proteinExistence type="predicted"/>
<keyword evidence="1" id="KW-1133">Transmembrane helix</keyword>
<organism evidence="2 3">
    <name type="scientific">Flammeovirga aprica JL-4</name>
    <dbReference type="NCBI Taxonomy" id="694437"/>
    <lineage>
        <taxon>Bacteria</taxon>
        <taxon>Pseudomonadati</taxon>
        <taxon>Bacteroidota</taxon>
        <taxon>Cytophagia</taxon>
        <taxon>Cytophagales</taxon>
        <taxon>Flammeovirgaceae</taxon>
        <taxon>Flammeovirga</taxon>
    </lineage>
</organism>
<dbReference type="SUPFAM" id="SSF53756">
    <property type="entry name" value="UDP-Glycosyltransferase/glycogen phosphorylase"/>
    <property type="match status" value="1"/>
</dbReference>
<evidence type="ECO:0000313" key="2">
    <source>
        <dbReference type="EMBL" id="NME72224.1"/>
    </source>
</evidence>
<keyword evidence="1" id="KW-0812">Transmembrane</keyword>
<gene>
    <name evidence="2" type="ORF">HHU12_29965</name>
</gene>
<keyword evidence="3" id="KW-1185">Reference proteome</keyword>
<comment type="caution">
    <text evidence="2">The sequence shown here is derived from an EMBL/GenBank/DDBJ whole genome shotgun (WGS) entry which is preliminary data.</text>
</comment>
<protein>
    <submittedName>
        <fullName evidence="2">Glycosyltransferase family 4 protein</fullName>
    </submittedName>
</protein>
<feature type="transmembrane region" description="Helical" evidence="1">
    <location>
        <begin position="12"/>
        <end position="30"/>
    </location>
</feature>
<accession>A0A7X9XD36</accession>
<sequence length="384" mass="44448">MSINQENMENNILVIVLTLSNGVGGHYYSISALMNSSIKKKYNFSIVNIGINDSKILKDINCSSYDYLKIEKINDTLELLKEIKKIVRRQKIDIIHCFNEQIYWLSVMSGVRRNILTKCGGQNVKHFPKVENLILFSNENLSYYKKLSSSQNYFLIPNRVLPFQNDNKRIERLKSLIGYQKEDIILLKIARITKFYKKSINESIKITNSLNENNIKAKLILIGSEVDSDIIDTSLLQNNVHFIFSDDEFTHNAKEIIDICDIYIGTGRGIMEASSKNKIILGSTSESNLPVLVNEDTLPTFMEYNFSERVPIKIEEEAISKQIISALFDKKNNSKVWFDKYFDIEKVVDVYDNIYSNLVPTINKFNIKLLKNFLHFIYQINKCI</sequence>
<dbReference type="EMBL" id="JABANE010000144">
    <property type="protein sequence ID" value="NME72224.1"/>
    <property type="molecule type" value="Genomic_DNA"/>
</dbReference>
<evidence type="ECO:0000313" key="3">
    <source>
        <dbReference type="Proteomes" id="UP000576082"/>
    </source>
</evidence>
<keyword evidence="2" id="KW-0808">Transferase</keyword>
<dbReference type="AlphaFoldDB" id="A0A7X9XD36"/>
<dbReference type="Gene3D" id="3.40.50.2000">
    <property type="entry name" value="Glycogen Phosphorylase B"/>
    <property type="match status" value="2"/>
</dbReference>
<evidence type="ECO:0000256" key="1">
    <source>
        <dbReference type="SAM" id="Phobius"/>
    </source>
</evidence>
<dbReference type="Proteomes" id="UP000576082">
    <property type="component" value="Unassembled WGS sequence"/>
</dbReference>